<evidence type="ECO:0000313" key="3">
    <source>
        <dbReference type="Proteomes" id="UP000199236"/>
    </source>
</evidence>
<evidence type="ECO:0000313" key="2">
    <source>
        <dbReference type="EMBL" id="SFN51533.1"/>
    </source>
</evidence>
<accession>A0A1I4ZNB9</accession>
<reference evidence="2 3" key="1">
    <citation type="submission" date="2016-10" db="EMBL/GenBank/DDBJ databases">
        <authorList>
            <person name="de Groot N.N."/>
        </authorList>
    </citation>
    <scope>NUCLEOTIDE SEQUENCE [LARGE SCALE GENOMIC DNA]</scope>
    <source>
        <strain evidence="2 3">CGMCC 1.9157</strain>
    </source>
</reference>
<dbReference type="Pfam" id="PF13460">
    <property type="entry name" value="NAD_binding_10"/>
    <property type="match status" value="1"/>
</dbReference>
<dbReference type="PANTHER" id="PTHR47129:SF1">
    <property type="entry name" value="NMRA-LIKE DOMAIN-CONTAINING PROTEIN"/>
    <property type="match status" value="1"/>
</dbReference>
<dbReference type="CDD" id="cd05269">
    <property type="entry name" value="TMR_SDR_a"/>
    <property type="match status" value="1"/>
</dbReference>
<sequence length="284" mass="29438">MIAVTGASGHLGRLVIKALLAKTEASEIVALVRNPETVSDLAAQGVNVRKADYDQPESYGEALKGVEKLLLISGSAVGQRVPQHKAVIEAAKANGVKFMAYTSILRADQSPMLLAEEHAATEAILNASSIPHALLRNGWYNENYSENLAPVLETGAVIGCSGEGRVASASRADYAEAAAVVLTSSVEEQAGKIYELAGDEAFTMSALAAKVATLSGKKAAYMDMSKEDYIAALTGAGVPEGFAQVLADSSANAAGGWLEDNSKTLSALIGRPTTTIAESIKSAL</sequence>
<organism evidence="2 3">
    <name type="scientific">Cohaesibacter marisflavi</name>
    <dbReference type="NCBI Taxonomy" id="655353"/>
    <lineage>
        <taxon>Bacteria</taxon>
        <taxon>Pseudomonadati</taxon>
        <taxon>Pseudomonadota</taxon>
        <taxon>Alphaproteobacteria</taxon>
        <taxon>Hyphomicrobiales</taxon>
        <taxon>Cohaesibacteraceae</taxon>
    </lineage>
</organism>
<name>A0A1I4ZNB9_9HYPH</name>
<dbReference type="PANTHER" id="PTHR47129">
    <property type="entry name" value="QUINONE OXIDOREDUCTASE 2"/>
    <property type="match status" value="1"/>
</dbReference>
<dbReference type="InterPro" id="IPR036291">
    <property type="entry name" value="NAD(P)-bd_dom_sf"/>
</dbReference>
<feature type="domain" description="NAD(P)-binding" evidence="1">
    <location>
        <begin position="6"/>
        <end position="183"/>
    </location>
</feature>
<dbReference type="RefSeq" id="WP_090067856.1">
    <property type="nucleotide sequence ID" value="NZ_FOVR01000001.1"/>
</dbReference>
<dbReference type="STRING" id="655353.SAMN04488056_101151"/>
<dbReference type="EMBL" id="FOVR01000001">
    <property type="protein sequence ID" value="SFN51533.1"/>
    <property type="molecule type" value="Genomic_DNA"/>
</dbReference>
<dbReference type="InterPro" id="IPR052718">
    <property type="entry name" value="NmrA-type_oxidoreductase"/>
</dbReference>
<evidence type="ECO:0000259" key="1">
    <source>
        <dbReference type="Pfam" id="PF13460"/>
    </source>
</evidence>
<protein>
    <submittedName>
        <fullName evidence="2">NAD(P)H dehydrogenase (Quinone)</fullName>
    </submittedName>
</protein>
<proteinExistence type="predicted"/>
<dbReference type="AlphaFoldDB" id="A0A1I4ZNB9"/>
<dbReference type="InterPro" id="IPR016040">
    <property type="entry name" value="NAD(P)-bd_dom"/>
</dbReference>
<keyword evidence="3" id="KW-1185">Reference proteome</keyword>
<dbReference type="Proteomes" id="UP000199236">
    <property type="component" value="Unassembled WGS sequence"/>
</dbReference>
<dbReference type="Gene3D" id="3.90.25.10">
    <property type="entry name" value="UDP-galactose 4-epimerase, domain 1"/>
    <property type="match status" value="1"/>
</dbReference>
<dbReference type="OrthoDB" id="7771794at2"/>
<gene>
    <name evidence="2" type="ORF">SAMN04488056_101151</name>
</gene>
<dbReference type="Gene3D" id="3.40.50.720">
    <property type="entry name" value="NAD(P)-binding Rossmann-like Domain"/>
    <property type="match status" value="1"/>
</dbReference>
<dbReference type="SUPFAM" id="SSF51735">
    <property type="entry name" value="NAD(P)-binding Rossmann-fold domains"/>
    <property type="match status" value="1"/>
</dbReference>